<feature type="non-terminal residue" evidence="2">
    <location>
        <position position="63"/>
    </location>
</feature>
<gene>
    <name evidence="2" type="ORF">ABID23_001330</name>
</gene>
<reference evidence="2 3" key="1">
    <citation type="submission" date="2024-06" db="EMBL/GenBank/DDBJ databases">
        <title>Genomic Encyclopedia of Type Strains, Phase IV (KMG-IV): sequencing the most valuable type-strain genomes for metagenomic binning, comparative biology and taxonomic classification.</title>
        <authorList>
            <person name="Goeker M."/>
        </authorList>
    </citation>
    <scope>NUCLEOTIDE SEQUENCE [LARGE SCALE GENOMIC DNA]</scope>
    <source>
        <strain evidence="2 3">DSM 23649</strain>
    </source>
</reference>
<evidence type="ECO:0000256" key="1">
    <source>
        <dbReference type="SAM" id="Phobius"/>
    </source>
</evidence>
<feature type="transmembrane region" description="Helical" evidence="1">
    <location>
        <begin position="41"/>
        <end position="61"/>
    </location>
</feature>
<organism evidence="2 3">
    <name type="scientific">Bartonella silvatica</name>
    <dbReference type="NCBI Taxonomy" id="357760"/>
    <lineage>
        <taxon>Bacteria</taxon>
        <taxon>Pseudomonadati</taxon>
        <taxon>Pseudomonadota</taxon>
        <taxon>Alphaproteobacteria</taxon>
        <taxon>Hyphomicrobiales</taxon>
        <taxon>Bartonellaceae</taxon>
        <taxon>Bartonella</taxon>
    </lineage>
</organism>
<accession>A0ABV2HI41</accession>
<keyword evidence="1" id="KW-0472">Membrane</keyword>
<comment type="caution">
    <text evidence="2">The sequence shown here is derived from an EMBL/GenBank/DDBJ whole genome shotgun (WGS) entry which is preliminary data.</text>
</comment>
<protein>
    <submittedName>
        <fullName evidence="2">Glutamine amidotransferase PdxT</fullName>
    </submittedName>
</protein>
<dbReference type="Proteomes" id="UP001549086">
    <property type="component" value="Unassembled WGS sequence"/>
</dbReference>
<proteinExistence type="predicted"/>
<dbReference type="EMBL" id="JBEPLI010000016">
    <property type="protein sequence ID" value="MET3590228.1"/>
    <property type="molecule type" value="Genomic_DNA"/>
</dbReference>
<evidence type="ECO:0000313" key="3">
    <source>
        <dbReference type="Proteomes" id="UP001549086"/>
    </source>
</evidence>
<keyword evidence="2" id="KW-0315">Glutamine amidotransferase</keyword>
<keyword evidence="1" id="KW-1133">Transmembrane helix</keyword>
<keyword evidence="3" id="KW-1185">Reference proteome</keyword>
<name>A0ABV2HI41_9HYPH</name>
<sequence length="63" mass="6527">MRVNPLLKDIENLEVTNKSQGTPIIGSCSGFGGLLVGNGPVQWAFAGLMVLAACTGLVIVAKR</sequence>
<evidence type="ECO:0000313" key="2">
    <source>
        <dbReference type="EMBL" id="MET3590228.1"/>
    </source>
</evidence>
<keyword evidence="1" id="KW-0812">Transmembrane</keyword>